<organism evidence="2 3">
    <name type="scientific">Cuscuta epithymum</name>
    <dbReference type="NCBI Taxonomy" id="186058"/>
    <lineage>
        <taxon>Eukaryota</taxon>
        <taxon>Viridiplantae</taxon>
        <taxon>Streptophyta</taxon>
        <taxon>Embryophyta</taxon>
        <taxon>Tracheophyta</taxon>
        <taxon>Spermatophyta</taxon>
        <taxon>Magnoliopsida</taxon>
        <taxon>eudicotyledons</taxon>
        <taxon>Gunneridae</taxon>
        <taxon>Pentapetalae</taxon>
        <taxon>asterids</taxon>
        <taxon>lamiids</taxon>
        <taxon>Solanales</taxon>
        <taxon>Convolvulaceae</taxon>
        <taxon>Cuscuteae</taxon>
        <taxon>Cuscuta</taxon>
        <taxon>Cuscuta subgen. Cuscuta</taxon>
    </lineage>
</organism>
<reference evidence="2" key="1">
    <citation type="submission" date="2022-07" db="EMBL/GenBank/DDBJ databases">
        <authorList>
            <person name="Macas J."/>
            <person name="Novak P."/>
            <person name="Neumann P."/>
        </authorList>
    </citation>
    <scope>NUCLEOTIDE SEQUENCE</scope>
</reference>
<gene>
    <name evidence="2" type="ORF">CEPIT_LOCUS14987</name>
</gene>
<name>A0AAV0DET1_9ASTE</name>
<dbReference type="InterPro" id="IPR026960">
    <property type="entry name" value="RVT-Znf"/>
</dbReference>
<comment type="caution">
    <text evidence="2">The sequence shown here is derived from an EMBL/GenBank/DDBJ whole genome shotgun (WGS) entry which is preliminary data.</text>
</comment>
<dbReference type="Proteomes" id="UP001152523">
    <property type="component" value="Unassembled WGS sequence"/>
</dbReference>
<evidence type="ECO:0000313" key="2">
    <source>
        <dbReference type="EMBL" id="CAH9099527.1"/>
    </source>
</evidence>
<evidence type="ECO:0000259" key="1">
    <source>
        <dbReference type="Pfam" id="PF13966"/>
    </source>
</evidence>
<dbReference type="Pfam" id="PF13966">
    <property type="entry name" value="zf-RVT"/>
    <property type="match status" value="1"/>
</dbReference>
<protein>
    <recommendedName>
        <fullName evidence="1">Reverse transcriptase zinc-binding domain-containing protein</fullName>
    </recommendedName>
</protein>
<dbReference type="EMBL" id="CAMAPF010000106">
    <property type="protein sequence ID" value="CAH9099527.1"/>
    <property type="molecule type" value="Genomic_DNA"/>
</dbReference>
<feature type="domain" description="Reverse transcriptase zinc-binding" evidence="1">
    <location>
        <begin position="1"/>
        <end position="62"/>
    </location>
</feature>
<keyword evidence="3" id="KW-1185">Reference proteome</keyword>
<accession>A0AAV0DET1</accession>
<proteinExistence type="predicted"/>
<evidence type="ECO:0000313" key="3">
    <source>
        <dbReference type="Proteomes" id="UP001152523"/>
    </source>
</evidence>
<dbReference type="AlphaFoldDB" id="A0AAV0DET1"/>
<sequence length="191" mass="21469">MWNWQLPKIKNFFWQVCCGFLPTMENLRGKRVDCAVSCGLCGAAEESPMHLFVRFSEAMKAWSAVGWRWSRALAGSFLEQVEAEFRAKNKEDLCKLIWGCWGFWCEHNNRVWNGGRVEARAILQKAAAFVAGWEKVQQSGGAPTASVWGGASVWRRPVVGRVKLNVDATVRSVKQLLRSGVDSTERGGRAF</sequence>